<dbReference type="InterPro" id="IPR036102">
    <property type="entry name" value="OsmC/Ohrsf"/>
</dbReference>
<dbReference type="GO" id="GO:0006979">
    <property type="term" value="P:response to oxidative stress"/>
    <property type="evidence" value="ECO:0007669"/>
    <property type="project" value="InterPro"/>
</dbReference>
<dbReference type="PANTHER" id="PTHR42830">
    <property type="entry name" value="OSMOTICALLY INDUCIBLE FAMILY PROTEIN"/>
    <property type="match status" value="1"/>
</dbReference>
<dbReference type="RefSeq" id="WP_126037874.1">
    <property type="nucleotide sequence ID" value="NZ_CP034438.1"/>
</dbReference>
<dbReference type="KEGG" id="fsl:EJO69_00705"/>
<feature type="region of interest" description="Disordered" evidence="1">
    <location>
        <begin position="1"/>
        <end position="28"/>
    </location>
</feature>
<dbReference type="Gene3D" id="3.30.300.20">
    <property type="match status" value="1"/>
</dbReference>
<dbReference type="NCBIfam" id="TIGR03562">
    <property type="entry name" value="osmo_induc_OsmC"/>
    <property type="match status" value="1"/>
</dbReference>
<evidence type="ECO:0000256" key="1">
    <source>
        <dbReference type="SAM" id="MobiDB-lite"/>
    </source>
</evidence>
<dbReference type="AlphaFoldDB" id="A0A3Q8WS62"/>
<keyword evidence="3" id="KW-1185">Reference proteome</keyword>
<name>A0A3Q8WS62_9ACTO</name>
<evidence type="ECO:0000313" key="2">
    <source>
        <dbReference type="EMBL" id="AZN28983.1"/>
    </source>
</evidence>
<dbReference type="InterPro" id="IPR052707">
    <property type="entry name" value="OsmC_Ohr_Peroxiredoxin"/>
</dbReference>
<accession>A0A3Q8WS62</accession>
<reference evidence="2 3" key="1">
    <citation type="submission" date="2018-12" db="EMBL/GenBank/DDBJ databases">
        <title>Complete genome sequence of Flaviflexus salsibiostraticola KCTC 33148.</title>
        <authorList>
            <person name="Bae J.-W."/>
        </authorList>
    </citation>
    <scope>NUCLEOTIDE SEQUENCE [LARGE SCALE GENOMIC DNA]</scope>
    <source>
        <strain evidence="2 3">KCTC 33148</strain>
    </source>
</reference>
<sequence>MAIASRTATTRWEGDLPSGRGTLGKTSSGVLDDQVVTWGSRTRAPEGKSSPEELIAAAHSSCFAMAFTNRVSEDGVTPSSVEVTAEVTLDEVGGEPTIVSSAISLRARIEGIDEDAFRAAVDDAAAGCPVSRLLAAADITVDAELV</sequence>
<dbReference type="SUPFAM" id="SSF82784">
    <property type="entry name" value="OsmC-like"/>
    <property type="match status" value="1"/>
</dbReference>
<dbReference type="InterPro" id="IPR015946">
    <property type="entry name" value="KH_dom-like_a/b"/>
</dbReference>
<dbReference type="PANTHER" id="PTHR42830:SF1">
    <property type="entry name" value="OSMOTICALLY INDUCIBLE FAMILY PROTEIN"/>
    <property type="match status" value="1"/>
</dbReference>
<evidence type="ECO:0000313" key="3">
    <source>
        <dbReference type="Proteomes" id="UP000270021"/>
    </source>
</evidence>
<dbReference type="GO" id="GO:0004601">
    <property type="term" value="F:peroxidase activity"/>
    <property type="evidence" value="ECO:0007669"/>
    <property type="project" value="InterPro"/>
</dbReference>
<dbReference type="InterPro" id="IPR003718">
    <property type="entry name" value="OsmC/Ohr_fam"/>
</dbReference>
<protein>
    <submittedName>
        <fullName evidence="2">OsmC family peroxiredoxin</fullName>
    </submittedName>
</protein>
<dbReference type="EMBL" id="CP034438">
    <property type="protein sequence ID" value="AZN28983.1"/>
    <property type="molecule type" value="Genomic_DNA"/>
</dbReference>
<dbReference type="Proteomes" id="UP000270021">
    <property type="component" value="Chromosome"/>
</dbReference>
<dbReference type="OrthoDB" id="9807532at2"/>
<gene>
    <name evidence="2" type="ORF">EJO69_00705</name>
</gene>
<feature type="compositionally biased region" description="Polar residues" evidence="1">
    <location>
        <begin position="1"/>
        <end position="10"/>
    </location>
</feature>
<proteinExistence type="predicted"/>
<dbReference type="InterPro" id="IPR019904">
    <property type="entry name" value="Peroxiredoxin_OsmC"/>
</dbReference>
<dbReference type="Pfam" id="PF02566">
    <property type="entry name" value="OsmC"/>
    <property type="match status" value="1"/>
</dbReference>
<organism evidence="2 3">
    <name type="scientific">Flaviflexus salsibiostraticola</name>
    <dbReference type="NCBI Taxonomy" id="1282737"/>
    <lineage>
        <taxon>Bacteria</taxon>
        <taxon>Bacillati</taxon>
        <taxon>Actinomycetota</taxon>
        <taxon>Actinomycetes</taxon>
        <taxon>Actinomycetales</taxon>
        <taxon>Actinomycetaceae</taxon>
        <taxon>Flaviflexus</taxon>
    </lineage>
</organism>